<name>A0A2H3FXL8_FUSOX</name>
<comment type="caution">
    <text evidence="4">The sequence shown here is derived from an EMBL/GenBank/DDBJ whole genome shotgun (WGS) entry which is preliminary data.</text>
</comment>
<dbReference type="InterPro" id="IPR001138">
    <property type="entry name" value="Zn2Cys6_DnaBD"/>
</dbReference>
<reference evidence="4 5" key="2">
    <citation type="journal article" date="2017" name="Sci. Rep.">
        <title>A mobile pathogenicity chromosome in Fusarium oxysporum for infection of multiple cucurbit species.</title>
        <authorList>
            <person name="van Dam P."/>
            <person name="Fokkens L."/>
            <person name="Ayukawa Y."/>
            <person name="van der Gragt M."/>
            <person name="Ter Horst A."/>
            <person name="Brankovics B."/>
            <person name="Houterman P.M."/>
            <person name="Arie T."/>
            <person name="Rep M."/>
        </authorList>
    </citation>
    <scope>NUCLEOTIDE SEQUENCE [LARGE SCALE GENOMIC DNA]</scope>
    <source>
        <strain evidence="4 5">Forc016</strain>
    </source>
</reference>
<dbReference type="InterPro" id="IPR053187">
    <property type="entry name" value="Notoamide_regulator"/>
</dbReference>
<dbReference type="Pfam" id="PF00172">
    <property type="entry name" value="Zn_clus"/>
    <property type="match status" value="1"/>
</dbReference>
<gene>
    <name evidence="4" type="ORF">AU210_015262</name>
</gene>
<dbReference type="AlphaFoldDB" id="A0A2H3FXL8"/>
<sequence length="888" mass="99746">MSVMSQDVVEHYYKGHRLADSIEDWAEEVSSATEEMEFVEPTKPQAKMPRIGDPSKEIQIAILLERHNEAREIMKLIEEQLLKLGCEIPQGAISKSSSSKHGGLNHLGGSHREYFTEDSEAQGLLSQDTWAAYHSSFGTGRTTKPFESALVFDIEILMSSSNKPTRAQEHQKSNRQLLPRKSQNTDHEPQYAPLDVSDIPRAALTSVACNNCRVRKSKCDGRKPTCSACASRRQQCIYRAEVSHETMVELRKGSKDLFQALELLRTAPDEQALSVLERLRSSGSVSEFLQVLDSGVMKPPSPINPLDTSLVGTSASSTIELDLNMRYSSVFPTLETLDIKDVDLGLLAVNKRALASSNQQAAAPLTPFTPIEFGQSSETPTTSESFSTPSDTTGDTGVDPRLESLQIWQWTSVPVPENLAAQAISFYLVNEHPLLALFDADLFIRDFVAGGGRFCSQLLVSSLLAWACASYSQFEPRAQTLSLAFLREAKRRWKDLTDHTAITTLSSAMLLVITCNQHGQDKVGLFYLDASVQIGRRLGLFGDEETSVPNFNDDDELRTAASFAAWGTFGWHSLHCINFRAKHRIRHPPSLPIPGDVSGPPLNEYMGSTFTWISKFWVIIRQTFREGYNHFSRLPMSHAHQMYQLLLDWASNLPEDVQRSENCPHHVLVLHIWYQTAIIDIWRPFLRRQSHEEAGESELATATHEASVHQLKRLVYLYRKRFESTNLTMFITPGFLTLINEVFRNPSTSDAQFYFILAARGCLSIASWCKGLRGITEGLMTIGWQNGTFKREGWTNNSMIEDIRATTRELNQEGTYSSLYPINLDSTSESMDDIGMEALAGEFQRLSSQNEPTRGKEVEMTSEPNVWKGDQRDLDLTLTEATEEEKYT</sequence>
<dbReference type="EMBL" id="MABQ02000011">
    <property type="protein sequence ID" value="PCD23745.1"/>
    <property type="molecule type" value="Genomic_DNA"/>
</dbReference>
<feature type="compositionally biased region" description="Low complexity" evidence="2">
    <location>
        <begin position="376"/>
        <end position="393"/>
    </location>
</feature>
<feature type="region of interest" description="Disordered" evidence="2">
    <location>
        <begin position="162"/>
        <end position="196"/>
    </location>
</feature>
<dbReference type="PANTHER" id="PTHR47256">
    <property type="entry name" value="ZN(II)2CYS6 TRANSCRIPTION FACTOR (EUROFUNG)-RELATED"/>
    <property type="match status" value="1"/>
</dbReference>
<proteinExistence type="predicted"/>
<dbReference type="Gene3D" id="4.10.240.10">
    <property type="entry name" value="Zn(2)-C6 fungal-type DNA-binding domain"/>
    <property type="match status" value="1"/>
</dbReference>
<evidence type="ECO:0000313" key="5">
    <source>
        <dbReference type="Proteomes" id="UP000219602"/>
    </source>
</evidence>
<dbReference type="PANTHER" id="PTHR47256:SF1">
    <property type="entry name" value="ZN(II)2CYS6 TRANSCRIPTION FACTOR (EUROFUNG)"/>
    <property type="match status" value="1"/>
</dbReference>
<dbReference type="InterPro" id="IPR036864">
    <property type="entry name" value="Zn2-C6_fun-type_DNA-bd_sf"/>
</dbReference>
<evidence type="ECO:0000313" key="4">
    <source>
        <dbReference type="EMBL" id="PCD23745.1"/>
    </source>
</evidence>
<dbReference type="PROSITE" id="PS50048">
    <property type="entry name" value="ZN2_CY6_FUNGAL_2"/>
    <property type="match status" value="1"/>
</dbReference>
<evidence type="ECO:0000256" key="2">
    <source>
        <dbReference type="SAM" id="MobiDB-lite"/>
    </source>
</evidence>
<feature type="region of interest" description="Disordered" evidence="2">
    <location>
        <begin position="846"/>
        <end position="888"/>
    </location>
</feature>
<evidence type="ECO:0000259" key="3">
    <source>
        <dbReference type="PROSITE" id="PS50048"/>
    </source>
</evidence>
<dbReference type="CDD" id="cd12148">
    <property type="entry name" value="fungal_TF_MHR"/>
    <property type="match status" value="1"/>
</dbReference>
<organism evidence="4 5">
    <name type="scientific">Fusarium oxysporum f. sp. radicis-cucumerinum</name>
    <dbReference type="NCBI Taxonomy" id="327505"/>
    <lineage>
        <taxon>Eukaryota</taxon>
        <taxon>Fungi</taxon>
        <taxon>Dikarya</taxon>
        <taxon>Ascomycota</taxon>
        <taxon>Pezizomycotina</taxon>
        <taxon>Sordariomycetes</taxon>
        <taxon>Hypocreomycetidae</taxon>
        <taxon>Hypocreales</taxon>
        <taxon>Nectriaceae</taxon>
        <taxon>Fusarium</taxon>
        <taxon>Fusarium oxysporum species complex</taxon>
    </lineage>
</organism>
<dbReference type="PROSITE" id="PS00463">
    <property type="entry name" value="ZN2_CY6_FUNGAL_1"/>
    <property type="match status" value="1"/>
</dbReference>
<accession>A0A2H3FXL8</accession>
<protein>
    <recommendedName>
        <fullName evidence="3">Zn(2)-C6 fungal-type domain-containing protein</fullName>
    </recommendedName>
</protein>
<keyword evidence="1" id="KW-0539">Nucleus</keyword>
<feature type="domain" description="Zn(2)-C6 fungal-type" evidence="3">
    <location>
        <begin position="208"/>
        <end position="238"/>
    </location>
</feature>
<dbReference type="GO" id="GO:0000981">
    <property type="term" value="F:DNA-binding transcription factor activity, RNA polymerase II-specific"/>
    <property type="evidence" value="ECO:0007669"/>
    <property type="project" value="InterPro"/>
</dbReference>
<dbReference type="SMART" id="SM00066">
    <property type="entry name" value="GAL4"/>
    <property type="match status" value="1"/>
</dbReference>
<dbReference type="CDD" id="cd00067">
    <property type="entry name" value="GAL4"/>
    <property type="match status" value="1"/>
</dbReference>
<dbReference type="SUPFAM" id="SSF57701">
    <property type="entry name" value="Zn2/Cys6 DNA-binding domain"/>
    <property type="match status" value="1"/>
</dbReference>
<evidence type="ECO:0000256" key="1">
    <source>
        <dbReference type="ARBA" id="ARBA00023242"/>
    </source>
</evidence>
<feature type="region of interest" description="Disordered" evidence="2">
    <location>
        <begin position="369"/>
        <end position="398"/>
    </location>
</feature>
<dbReference type="Proteomes" id="UP000219602">
    <property type="component" value="Chromosome 13"/>
</dbReference>
<reference evidence="4 5" key="1">
    <citation type="journal article" date="2016" name="Environ. Microbiol.">
        <title>Effector profiles distinguish formae speciales of Fusarium oxysporum.</title>
        <authorList>
            <person name="van Dam P."/>
            <person name="Fokkens L."/>
            <person name="Schmidt S.M."/>
            <person name="Linmans J.H."/>
            <person name="Kistler H.C."/>
            <person name="Ma L.J."/>
            <person name="Rep M."/>
        </authorList>
    </citation>
    <scope>NUCLEOTIDE SEQUENCE [LARGE SCALE GENOMIC DNA]</scope>
    <source>
        <strain evidence="4 5">Forc016</strain>
    </source>
</reference>
<dbReference type="GO" id="GO:0008270">
    <property type="term" value="F:zinc ion binding"/>
    <property type="evidence" value="ECO:0007669"/>
    <property type="project" value="InterPro"/>
</dbReference>